<protein>
    <submittedName>
        <fullName evidence="2">Uncharacterized protein</fullName>
    </submittedName>
</protein>
<reference evidence="2" key="1">
    <citation type="submission" date="2019-12" db="EMBL/GenBank/DDBJ databases">
        <title>Genome sequencing and annotation of Brassica cretica.</title>
        <authorList>
            <person name="Studholme D.J."/>
            <person name="Sarris P."/>
        </authorList>
    </citation>
    <scope>NUCLEOTIDE SEQUENCE</scope>
    <source>
        <strain evidence="2">PFS-109/04</strain>
        <tissue evidence="2">Leaf</tissue>
    </source>
</reference>
<feature type="compositionally biased region" description="Basic and acidic residues" evidence="1">
    <location>
        <begin position="64"/>
        <end position="73"/>
    </location>
</feature>
<accession>A0A8S9SF15</accession>
<evidence type="ECO:0000313" key="2">
    <source>
        <dbReference type="EMBL" id="KAF3600051.1"/>
    </source>
</evidence>
<evidence type="ECO:0000256" key="1">
    <source>
        <dbReference type="SAM" id="MobiDB-lite"/>
    </source>
</evidence>
<dbReference type="Proteomes" id="UP000712600">
    <property type="component" value="Unassembled WGS sequence"/>
</dbReference>
<dbReference type="EMBL" id="QGKX02000004">
    <property type="protein sequence ID" value="KAF3600051.1"/>
    <property type="molecule type" value="Genomic_DNA"/>
</dbReference>
<proteinExistence type="predicted"/>
<feature type="region of interest" description="Disordered" evidence="1">
    <location>
        <begin position="45"/>
        <end position="73"/>
    </location>
</feature>
<comment type="caution">
    <text evidence="2">The sequence shown here is derived from an EMBL/GenBank/DDBJ whole genome shotgun (WGS) entry which is preliminary data.</text>
</comment>
<organism evidence="2 3">
    <name type="scientific">Brassica cretica</name>
    <name type="common">Mustard</name>
    <dbReference type="NCBI Taxonomy" id="69181"/>
    <lineage>
        <taxon>Eukaryota</taxon>
        <taxon>Viridiplantae</taxon>
        <taxon>Streptophyta</taxon>
        <taxon>Embryophyta</taxon>
        <taxon>Tracheophyta</taxon>
        <taxon>Spermatophyta</taxon>
        <taxon>Magnoliopsida</taxon>
        <taxon>eudicotyledons</taxon>
        <taxon>Gunneridae</taxon>
        <taxon>Pentapetalae</taxon>
        <taxon>rosids</taxon>
        <taxon>malvids</taxon>
        <taxon>Brassicales</taxon>
        <taxon>Brassicaceae</taxon>
        <taxon>Brassiceae</taxon>
        <taxon>Brassica</taxon>
    </lineage>
</organism>
<gene>
    <name evidence="2" type="ORF">F2Q69_00035209</name>
</gene>
<name>A0A8S9SF15_BRACR</name>
<dbReference type="AlphaFoldDB" id="A0A8S9SF15"/>
<evidence type="ECO:0000313" key="3">
    <source>
        <dbReference type="Proteomes" id="UP000712600"/>
    </source>
</evidence>
<sequence>MEYSAMDREITDITDEENMLNQYINKIGFRNLLKVREIKPFPFQAGPSPIQCNSRPVMSRKGLGRLDKDLKTN</sequence>